<sequence length="615" mass="65123">MPDPTDPGPTAPDLDASALPEGQRLLLERAAEDLPTRAQTVLAKPSHRALGRVVRDAVLLLLLGDGPHGQSEQGLLEVADQALDALAELQNPSGTFRGGDNLDSPPDSAFTLNDLGWARTAPGAPESLLPALDRLLLAATPALLTGGVHTPNHRWEIASALSRLWEAHGDQATRSRAEQWLAEGVDLQEDGMFSERSANYAAHVSIPALWTMGRVLSRPDLQDAADRATRRQASLTDDRGMVETLASRRQDQFALFDGGALHPWFRAHAARTGDPWTARAALRTSTRADADAVMTLLALAAEQPDALAALPAPAPEAAPSAPEVVELDTSGLVTADHGSSRTVLHGGTDTAALGRITSGSASRPVLARFRGRELGVRELRLSRDFFSLGPLRPGAPQRVESVSEDDGPAGGTGDAPGGGTPLDAAPLRYLLTEEVGAEYFGPLESADRAPSGEYPLEFNGRFAAAMAFSRRPTQRVSLSTALHVELEADELLLRWQFEGPVVPLCLLLALDGGDLDSDPDPAPRRDAQRRSVLEPASGIAGADAGERSARCMLSGAEERIEITASGALGGRAFYDPGEAYAFLGATDEPGGEVLLIPASSSDPLTLHLRRRDLHI</sequence>
<evidence type="ECO:0000313" key="2">
    <source>
        <dbReference type="EMBL" id="HJC68592.1"/>
    </source>
</evidence>
<dbReference type="EMBL" id="DWWC01000059">
    <property type="protein sequence ID" value="HJC68592.1"/>
    <property type="molecule type" value="Genomic_DNA"/>
</dbReference>
<dbReference type="Proteomes" id="UP000823854">
    <property type="component" value="Unassembled WGS sequence"/>
</dbReference>
<accession>A0A9D2THE0</accession>
<feature type="compositionally biased region" description="Basic and acidic residues" evidence="1">
    <location>
        <begin position="521"/>
        <end position="532"/>
    </location>
</feature>
<reference evidence="2" key="2">
    <citation type="submission" date="2021-04" db="EMBL/GenBank/DDBJ databases">
        <authorList>
            <person name="Gilroy R."/>
        </authorList>
    </citation>
    <scope>NUCLEOTIDE SEQUENCE</scope>
    <source>
        <strain evidence="2">CHK130-7132</strain>
    </source>
</reference>
<evidence type="ECO:0000256" key="1">
    <source>
        <dbReference type="SAM" id="MobiDB-lite"/>
    </source>
</evidence>
<evidence type="ECO:0000313" key="3">
    <source>
        <dbReference type="Proteomes" id="UP000823854"/>
    </source>
</evidence>
<feature type="region of interest" description="Disordered" evidence="1">
    <location>
        <begin position="392"/>
        <end position="421"/>
    </location>
</feature>
<comment type="caution">
    <text evidence="2">The sequence shown here is derived from an EMBL/GenBank/DDBJ whole genome shotgun (WGS) entry which is preliminary data.</text>
</comment>
<reference evidence="2" key="1">
    <citation type="journal article" date="2021" name="PeerJ">
        <title>Extensive microbial diversity within the chicken gut microbiome revealed by metagenomics and culture.</title>
        <authorList>
            <person name="Gilroy R."/>
            <person name="Ravi A."/>
            <person name="Getino M."/>
            <person name="Pursley I."/>
            <person name="Horton D.L."/>
            <person name="Alikhan N.F."/>
            <person name="Baker D."/>
            <person name="Gharbi K."/>
            <person name="Hall N."/>
            <person name="Watson M."/>
            <person name="Adriaenssens E.M."/>
            <person name="Foster-Nyarko E."/>
            <person name="Jarju S."/>
            <person name="Secka A."/>
            <person name="Antonio M."/>
            <person name="Oren A."/>
            <person name="Chaudhuri R.R."/>
            <person name="La Ragione R."/>
            <person name="Hildebrand F."/>
            <person name="Pallen M.J."/>
        </authorList>
    </citation>
    <scope>NUCLEOTIDE SEQUENCE</scope>
    <source>
        <strain evidence="2">CHK130-7132</strain>
    </source>
</reference>
<protein>
    <submittedName>
        <fullName evidence="2">Uncharacterized protein</fullName>
    </submittedName>
</protein>
<dbReference type="AlphaFoldDB" id="A0A9D2THE0"/>
<proteinExistence type="predicted"/>
<name>A0A9D2THE0_9MICO</name>
<organism evidence="2 3">
    <name type="scientific">Candidatus Brachybacterium intestinipullorum</name>
    <dbReference type="NCBI Taxonomy" id="2838512"/>
    <lineage>
        <taxon>Bacteria</taxon>
        <taxon>Bacillati</taxon>
        <taxon>Actinomycetota</taxon>
        <taxon>Actinomycetes</taxon>
        <taxon>Micrococcales</taxon>
        <taxon>Dermabacteraceae</taxon>
        <taxon>Brachybacterium</taxon>
    </lineage>
</organism>
<gene>
    <name evidence="2" type="ORF">H9932_02790</name>
</gene>
<feature type="region of interest" description="Disordered" evidence="1">
    <location>
        <begin position="517"/>
        <end position="543"/>
    </location>
</feature>
<feature type="compositionally biased region" description="Gly residues" evidence="1">
    <location>
        <begin position="408"/>
        <end position="420"/>
    </location>
</feature>